<evidence type="ECO:0000313" key="2">
    <source>
        <dbReference type="Proteomes" id="UP001057375"/>
    </source>
</evidence>
<organism evidence="1 2">
    <name type="scientific">Aduncisulcus paluster</name>
    <dbReference type="NCBI Taxonomy" id="2918883"/>
    <lineage>
        <taxon>Eukaryota</taxon>
        <taxon>Metamonada</taxon>
        <taxon>Carpediemonas-like organisms</taxon>
        <taxon>Aduncisulcus</taxon>
    </lineage>
</organism>
<sequence length="89" mass="9478">MGLGVRSTLMKSLCNCQRACSEVHDHAVVGQFDIQPLKEAGKTVQVPRQEVTQVCVKAARITHVIVGQVGTFSGQVTGEIADGVLKFVA</sequence>
<protein>
    <submittedName>
        <fullName evidence="1">Uncharacterized protein</fullName>
    </submittedName>
</protein>
<dbReference type="EMBL" id="BQXS01001611">
    <property type="protein sequence ID" value="GKT30847.1"/>
    <property type="molecule type" value="Genomic_DNA"/>
</dbReference>
<dbReference type="Proteomes" id="UP001057375">
    <property type="component" value="Unassembled WGS sequence"/>
</dbReference>
<gene>
    <name evidence="1" type="ORF">ADUPG1_001726</name>
</gene>
<proteinExistence type="predicted"/>
<reference evidence="1" key="1">
    <citation type="submission" date="2022-03" db="EMBL/GenBank/DDBJ databases">
        <title>Draft genome sequence of Aduncisulcus paluster, a free-living microaerophilic Fornicata.</title>
        <authorList>
            <person name="Yuyama I."/>
            <person name="Kume K."/>
            <person name="Tamura T."/>
            <person name="Inagaki Y."/>
            <person name="Hashimoto T."/>
        </authorList>
    </citation>
    <scope>NUCLEOTIDE SEQUENCE</scope>
    <source>
        <strain evidence="1">NY0171</strain>
    </source>
</reference>
<feature type="non-terminal residue" evidence="1">
    <location>
        <position position="89"/>
    </location>
</feature>
<name>A0ABQ5KE74_9EUKA</name>
<evidence type="ECO:0000313" key="1">
    <source>
        <dbReference type="EMBL" id="GKT30847.1"/>
    </source>
</evidence>
<comment type="caution">
    <text evidence="1">The sequence shown here is derived from an EMBL/GenBank/DDBJ whole genome shotgun (WGS) entry which is preliminary data.</text>
</comment>
<keyword evidence="2" id="KW-1185">Reference proteome</keyword>
<accession>A0ABQ5KE74</accession>